<organism evidence="5 6">
    <name type="scientific">Dekkera bruxellensis</name>
    <name type="common">Brettanomyces custersii</name>
    <dbReference type="NCBI Taxonomy" id="5007"/>
    <lineage>
        <taxon>Eukaryota</taxon>
        <taxon>Fungi</taxon>
        <taxon>Dikarya</taxon>
        <taxon>Ascomycota</taxon>
        <taxon>Saccharomycotina</taxon>
        <taxon>Pichiomycetes</taxon>
        <taxon>Pichiales</taxon>
        <taxon>Pichiaceae</taxon>
        <taxon>Brettanomyces</taxon>
    </lineage>
</organism>
<dbReference type="EMBL" id="JABCYN010000023">
    <property type="protein sequence ID" value="KAF6012684.1"/>
    <property type="molecule type" value="Genomic_DNA"/>
</dbReference>
<evidence type="ECO:0000256" key="3">
    <source>
        <dbReference type="ARBA" id="ARBA00023274"/>
    </source>
</evidence>
<dbReference type="Pfam" id="PF01777">
    <property type="entry name" value="Ribosomal_L27e"/>
    <property type="match status" value="1"/>
</dbReference>
<evidence type="ECO:0000256" key="1">
    <source>
        <dbReference type="ARBA" id="ARBA00009124"/>
    </source>
</evidence>
<dbReference type="PANTHER" id="PTHR10497">
    <property type="entry name" value="60S RIBOSOMAL PROTEIN L27"/>
    <property type="match status" value="1"/>
</dbReference>
<evidence type="ECO:0000256" key="2">
    <source>
        <dbReference type="ARBA" id="ARBA00022980"/>
    </source>
</evidence>
<protein>
    <submittedName>
        <fullName evidence="4">60S ribosomal protein L27</fullName>
    </submittedName>
    <submittedName>
        <fullName evidence="5">DEBR0S3_07162g1_1</fullName>
    </submittedName>
</protein>
<keyword evidence="2 4" id="KW-0689">Ribosomal protein</keyword>
<comment type="similarity">
    <text evidence="1">Belongs to the eukaryotic ribosomal protein eL27 family.</text>
</comment>
<dbReference type="Proteomes" id="UP000478008">
    <property type="component" value="Unassembled WGS sequence"/>
</dbReference>
<dbReference type="OMA" id="NQWFFTK"/>
<sequence length="136" mass="15262">MAKFIKSGKVAIIVRGRFAGKKVVIVNAHDNGTKSHPFPHAIVAGVEKAPSKVTKNMGVKKATRKSRVKAFVKLVNYNHLMPTRYTFDIEAIKGAVTPEVISEPSQREEAKKIVKKAFEERHRAGKNKWFFSKLSF</sequence>
<dbReference type="GO" id="GO:1990904">
    <property type="term" value="C:ribonucleoprotein complex"/>
    <property type="evidence" value="ECO:0007669"/>
    <property type="project" value="UniProtKB-KW"/>
</dbReference>
<dbReference type="InterPro" id="IPR008991">
    <property type="entry name" value="Translation_prot_SH3-like_sf"/>
</dbReference>
<dbReference type="FunFam" id="2.30.30.770:FF:000001">
    <property type="entry name" value="60S ribosomal protein L27"/>
    <property type="match status" value="1"/>
</dbReference>
<proteinExistence type="inferred from homology"/>
<keyword evidence="6" id="KW-1185">Reference proteome</keyword>
<dbReference type="InterPro" id="IPR041991">
    <property type="entry name" value="Ribosomal_eL27_KOW"/>
</dbReference>
<keyword evidence="3" id="KW-0687">Ribonucleoprotein</keyword>
<name>A0A7D9GZY1_DEKBR</name>
<dbReference type="GO" id="GO:0006412">
    <property type="term" value="P:translation"/>
    <property type="evidence" value="ECO:0007669"/>
    <property type="project" value="InterPro"/>
</dbReference>
<dbReference type="InterPro" id="IPR038655">
    <property type="entry name" value="Ribosomal_eL27_sf"/>
</dbReference>
<dbReference type="InterPro" id="IPR001141">
    <property type="entry name" value="Ribosomal_eL27"/>
</dbReference>
<dbReference type="CDD" id="cd06090">
    <property type="entry name" value="KOW_RPL27"/>
    <property type="match status" value="1"/>
</dbReference>
<gene>
    <name evidence="5" type="primary">RPL27B</name>
    <name evidence="4" type="synonym">RPL27</name>
    <name evidence="5" type="ORF">DEBR0S3_07162G</name>
    <name evidence="4" type="ORF">HII12_002206</name>
</gene>
<dbReference type="Gene3D" id="2.30.30.770">
    <property type="match status" value="1"/>
</dbReference>
<accession>A0A7D9GZY1</accession>
<dbReference type="GO" id="GO:0005840">
    <property type="term" value="C:ribosome"/>
    <property type="evidence" value="ECO:0007669"/>
    <property type="project" value="UniProtKB-KW"/>
</dbReference>
<dbReference type="AlphaFoldDB" id="A0A7D9GZY1"/>
<dbReference type="EMBL" id="CABFWN010000003">
    <property type="protein sequence ID" value="VUG18303.1"/>
    <property type="molecule type" value="Genomic_DNA"/>
</dbReference>
<reference evidence="5 6" key="1">
    <citation type="submission" date="2019-07" db="EMBL/GenBank/DDBJ databases">
        <authorList>
            <person name="Friedrich A."/>
            <person name="Schacherer J."/>
        </authorList>
    </citation>
    <scope>NUCLEOTIDE SEQUENCE [LARGE SCALE GENOMIC DNA]</scope>
</reference>
<dbReference type="SUPFAM" id="SSF50104">
    <property type="entry name" value="Translation proteins SH3-like domain"/>
    <property type="match status" value="1"/>
</dbReference>
<dbReference type="GO" id="GO:0003735">
    <property type="term" value="F:structural constituent of ribosome"/>
    <property type="evidence" value="ECO:0007669"/>
    <property type="project" value="InterPro"/>
</dbReference>
<evidence type="ECO:0000313" key="5">
    <source>
        <dbReference type="EMBL" id="VUG18303.1"/>
    </source>
</evidence>
<evidence type="ECO:0000313" key="7">
    <source>
        <dbReference type="Proteomes" id="UP000568158"/>
    </source>
</evidence>
<reference evidence="4 7" key="2">
    <citation type="journal article" date="2020" name="Appl. Microbiol. Biotechnol.">
        <title>Targeted gene deletion in Brettanomyces bruxellensis with an expression-free CRISPR-Cas9 system.</title>
        <authorList>
            <person name="Varela C."/>
            <person name="Bartel C."/>
            <person name="Onetto C."/>
            <person name="Borneman A."/>
        </authorList>
    </citation>
    <scope>NUCLEOTIDE SEQUENCE [LARGE SCALE GENOMIC DNA]</scope>
    <source>
        <strain evidence="4 7">AWRI1613</strain>
    </source>
</reference>
<evidence type="ECO:0000313" key="6">
    <source>
        <dbReference type="Proteomes" id="UP000478008"/>
    </source>
</evidence>
<dbReference type="Proteomes" id="UP000568158">
    <property type="component" value="Unassembled WGS sequence"/>
</dbReference>
<evidence type="ECO:0000313" key="4">
    <source>
        <dbReference type="EMBL" id="KAF6012684.1"/>
    </source>
</evidence>